<dbReference type="Pfam" id="PF01613">
    <property type="entry name" value="Flavin_Reduct"/>
    <property type="match status" value="1"/>
</dbReference>
<dbReference type="EMBL" id="CP016076">
    <property type="protein sequence ID" value="APU15886.1"/>
    <property type="molecule type" value="Genomic_DNA"/>
</dbReference>
<dbReference type="GO" id="GO:0010181">
    <property type="term" value="F:FMN binding"/>
    <property type="evidence" value="ECO:0007669"/>
    <property type="project" value="InterPro"/>
</dbReference>
<reference evidence="5" key="1">
    <citation type="submission" date="2016-06" db="EMBL/GenBank/DDBJ databases">
        <title>Complete genome sequence of Actinoalloteichus fjordicus DSM 46855 (=ADI127-17), type strain of the new species Actinoalloteichus fjordicus.</title>
        <authorList>
            <person name="Ruckert C."/>
            <person name="Nouioui I."/>
            <person name="Willmese J."/>
            <person name="van Wezel G."/>
            <person name="Klenk H.-P."/>
            <person name="Kalinowski J."/>
            <person name="Zotchev S.B."/>
        </authorList>
    </citation>
    <scope>NUCLEOTIDE SEQUENCE [LARGE SCALE GENOMIC DNA]</scope>
    <source>
        <strain evidence="5">ADI127-7</strain>
    </source>
</reference>
<evidence type="ECO:0000256" key="2">
    <source>
        <dbReference type="ARBA" id="ARBA00023002"/>
    </source>
</evidence>
<dbReference type="RefSeq" id="WP_157434307.1">
    <property type="nucleotide sequence ID" value="NZ_CP016076.1"/>
</dbReference>
<accession>A0AAC9LDZ4</accession>
<dbReference type="InterPro" id="IPR050268">
    <property type="entry name" value="NADH-dep_flavin_reductase"/>
</dbReference>
<evidence type="ECO:0000259" key="3">
    <source>
        <dbReference type="SMART" id="SM00903"/>
    </source>
</evidence>
<keyword evidence="2" id="KW-0560">Oxidoreductase</keyword>
<dbReference type="SUPFAM" id="SSF50475">
    <property type="entry name" value="FMN-binding split barrel"/>
    <property type="match status" value="1"/>
</dbReference>
<dbReference type="AlphaFoldDB" id="A0AAC9LDZ4"/>
<dbReference type="SMART" id="SM00903">
    <property type="entry name" value="Flavin_Reduct"/>
    <property type="match status" value="1"/>
</dbReference>
<dbReference type="Proteomes" id="UP000185511">
    <property type="component" value="Chromosome"/>
</dbReference>
<dbReference type="KEGG" id="acad:UA74_19305"/>
<evidence type="ECO:0000313" key="5">
    <source>
        <dbReference type="Proteomes" id="UP000185511"/>
    </source>
</evidence>
<dbReference type="PANTHER" id="PTHR30466:SF11">
    <property type="entry name" value="FLAVIN-DEPENDENT MONOOXYGENASE, REDUCTASE SUBUNIT HSAB"/>
    <property type="match status" value="1"/>
</dbReference>
<dbReference type="InterPro" id="IPR002563">
    <property type="entry name" value="Flavin_Rdtase-like_dom"/>
</dbReference>
<feature type="domain" description="Flavin reductase like" evidence="3">
    <location>
        <begin position="10"/>
        <end position="152"/>
    </location>
</feature>
<dbReference type="GO" id="GO:0042602">
    <property type="term" value="F:riboflavin reductase (NADPH) activity"/>
    <property type="evidence" value="ECO:0007669"/>
    <property type="project" value="TreeGrafter"/>
</dbReference>
<dbReference type="InterPro" id="IPR012349">
    <property type="entry name" value="Split_barrel_FMN-bd"/>
</dbReference>
<gene>
    <name evidence="4" type="ORF">UA74_19305</name>
</gene>
<evidence type="ECO:0000256" key="1">
    <source>
        <dbReference type="ARBA" id="ARBA00008898"/>
    </source>
</evidence>
<evidence type="ECO:0000313" key="4">
    <source>
        <dbReference type="EMBL" id="APU15886.1"/>
    </source>
</evidence>
<dbReference type="PANTHER" id="PTHR30466">
    <property type="entry name" value="FLAVIN REDUCTASE"/>
    <property type="match status" value="1"/>
</dbReference>
<keyword evidence="5" id="KW-1185">Reference proteome</keyword>
<comment type="similarity">
    <text evidence="1">Belongs to the non-flavoprotein flavin reductase family.</text>
</comment>
<proteinExistence type="inferred from homology"/>
<protein>
    <submittedName>
        <fullName evidence="4">Conserved protein of DIM6/NTAB family</fullName>
    </submittedName>
</protein>
<sequence>MSATQFTDVMSRLAAGLAVLTVRSGSGTPCGLLVSSLASYSTRPPSVLVSIARSSRSWQWLVEGAPFGTHLLARGDEDTARVFAGRSADKFARLDWDWDDGVPRLRHSPVYLRCTVAARFDHGDHTVVIGDVGGGRCAETDPLVYYRRAYDWRLRRP</sequence>
<dbReference type="Gene3D" id="2.30.110.10">
    <property type="entry name" value="Electron Transport, Fmn-binding Protein, Chain A"/>
    <property type="match status" value="1"/>
</dbReference>
<name>A0AAC9LDZ4_9PSEU</name>
<organism evidence="4 5">
    <name type="scientific">Actinoalloteichus fjordicus</name>
    <dbReference type="NCBI Taxonomy" id="1612552"/>
    <lineage>
        <taxon>Bacteria</taxon>
        <taxon>Bacillati</taxon>
        <taxon>Actinomycetota</taxon>
        <taxon>Actinomycetes</taxon>
        <taxon>Pseudonocardiales</taxon>
        <taxon>Pseudonocardiaceae</taxon>
        <taxon>Actinoalloteichus</taxon>
    </lineage>
</organism>